<dbReference type="EMBL" id="BMAT01009138">
    <property type="protein sequence ID" value="GFR99407.1"/>
    <property type="molecule type" value="Genomic_DNA"/>
</dbReference>
<sequence length="299" mass="32596">MMMMMMIKSVVLLALLVTASYAGKVATFTIQGAPNFDWEDIAYGPCVDDCRQAPCSANVVPQRFCLIRRRINLFCSSANVVPQRFCLFTRCINLFSSSANVVPKRFCLYIADTGDHGGAGAADVIYMVREPTALNDSTLPVVDKLTFSWSEEDAESLFVTPDARLFIISKVSTGRAMLAQLPASGWGSTVTLDLGNTGILKVTTTHGDPQGADLSPDGTELLIVAEEEVFYYNVPDGDFINAVRTTIPKSVYTYVREPNTEGISWTPDGKGFFVIPRGDNPYVYYYAKDDASAGPGVGR</sequence>
<dbReference type="SUPFAM" id="SSF82171">
    <property type="entry name" value="DPP6 N-terminal domain-like"/>
    <property type="match status" value="1"/>
</dbReference>
<reference evidence="2 3" key="1">
    <citation type="journal article" date="2021" name="Elife">
        <title>Chloroplast acquisition without the gene transfer in kleptoplastic sea slugs, Plakobranchus ocellatus.</title>
        <authorList>
            <person name="Maeda T."/>
            <person name="Takahashi S."/>
            <person name="Yoshida T."/>
            <person name="Shimamura S."/>
            <person name="Takaki Y."/>
            <person name="Nagai Y."/>
            <person name="Toyoda A."/>
            <person name="Suzuki Y."/>
            <person name="Arimoto A."/>
            <person name="Ishii H."/>
            <person name="Satoh N."/>
            <person name="Nishiyama T."/>
            <person name="Hasebe M."/>
            <person name="Maruyama T."/>
            <person name="Minagawa J."/>
            <person name="Obokata J."/>
            <person name="Shigenobu S."/>
        </authorList>
    </citation>
    <scope>NUCLEOTIDE SEQUENCE [LARGE SCALE GENOMIC DNA]</scope>
</reference>
<keyword evidence="3" id="KW-1185">Reference proteome</keyword>
<evidence type="ECO:0000313" key="3">
    <source>
        <dbReference type="Proteomes" id="UP000762676"/>
    </source>
</evidence>
<dbReference type="Proteomes" id="UP000762676">
    <property type="component" value="Unassembled WGS sequence"/>
</dbReference>
<feature type="chain" id="PRO_5043595944" evidence="1">
    <location>
        <begin position="23"/>
        <end position="299"/>
    </location>
</feature>
<dbReference type="AlphaFoldDB" id="A0AAV4HPY2"/>
<comment type="caution">
    <text evidence="2">The sequence shown here is derived from an EMBL/GenBank/DDBJ whole genome shotgun (WGS) entry which is preliminary data.</text>
</comment>
<keyword evidence="1" id="KW-0732">Signal</keyword>
<name>A0AAV4HPY2_9GAST</name>
<evidence type="ECO:0000256" key="1">
    <source>
        <dbReference type="SAM" id="SignalP"/>
    </source>
</evidence>
<proteinExistence type="predicted"/>
<evidence type="ECO:0000313" key="2">
    <source>
        <dbReference type="EMBL" id="GFR99407.1"/>
    </source>
</evidence>
<organism evidence="2 3">
    <name type="scientific">Elysia marginata</name>
    <dbReference type="NCBI Taxonomy" id="1093978"/>
    <lineage>
        <taxon>Eukaryota</taxon>
        <taxon>Metazoa</taxon>
        <taxon>Spiralia</taxon>
        <taxon>Lophotrochozoa</taxon>
        <taxon>Mollusca</taxon>
        <taxon>Gastropoda</taxon>
        <taxon>Heterobranchia</taxon>
        <taxon>Euthyneura</taxon>
        <taxon>Panpulmonata</taxon>
        <taxon>Sacoglossa</taxon>
        <taxon>Placobranchoidea</taxon>
        <taxon>Plakobranchidae</taxon>
        <taxon>Elysia</taxon>
    </lineage>
</organism>
<gene>
    <name evidence="2" type="ORF">ElyMa_004527800</name>
</gene>
<accession>A0AAV4HPY2</accession>
<protein>
    <submittedName>
        <fullName evidence="2">PE-PGRS family protein</fullName>
    </submittedName>
</protein>
<feature type="signal peptide" evidence="1">
    <location>
        <begin position="1"/>
        <end position="22"/>
    </location>
</feature>